<dbReference type="CDD" id="cd07521">
    <property type="entry name" value="HAD_FCP1-like"/>
    <property type="match status" value="1"/>
</dbReference>
<reference evidence="2 3" key="1">
    <citation type="submission" date="2020-08" db="EMBL/GenBank/DDBJ databases">
        <title>Novel species isolated from subtropical streams in China.</title>
        <authorList>
            <person name="Lu H."/>
        </authorList>
    </citation>
    <scope>NUCLEOTIDE SEQUENCE [LARGE SCALE GENOMIC DNA]</scope>
    <source>
        <strain evidence="2 3">NL8W</strain>
    </source>
</reference>
<dbReference type="PANTHER" id="PTHR12210">
    <property type="entry name" value="DULLARD PROTEIN PHOSPHATASE"/>
    <property type="match status" value="1"/>
</dbReference>
<dbReference type="InterPro" id="IPR023214">
    <property type="entry name" value="HAD_sf"/>
</dbReference>
<dbReference type="RefSeq" id="WP_186956239.1">
    <property type="nucleotide sequence ID" value="NZ_JACOFX010000018.1"/>
</dbReference>
<dbReference type="InterPro" id="IPR050365">
    <property type="entry name" value="TIM50"/>
</dbReference>
<dbReference type="EMBL" id="JACOFX010000018">
    <property type="protein sequence ID" value="MBC3910673.1"/>
    <property type="molecule type" value="Genomic_DNA"/>
</dbReference>
<comment type="caution">
    <text evidence="2">The sequence shown here is derived from an EMBL/GenBank/DDBJ whole genome shotgun (WGS) entry which is preliminary data.</text>
</comment>
<dbReference type="Proteomes" id="UP000646911">
    <property type="component" value="Unassembled WGS sequence"/>
</dbReference>
<evidence type="ECO:0000313" key="2">
    <source>
        <dbReference type="EMBL" id="MBC3910673.1"/>
    </source>
</evidence>
<dbReference type="SMART" id="SM00577">
    <property type="entry name" value="CPDc"/>
    <property type="match status" value="1"/>
</dbReference>
<dbReference type="InterPro" id="IPR036412">
    <property type="entry name" value="HAD-like_sf"/>
</dbReference>
<sequence length="185" mass="22453">MNKKLLILDLDETLIYATEQQLGHEADFQFFSYHVYLRPHVREFIAFCLEHFECAVWTSASEDYAAIIVRHLFGEEPPLKFIWARQRCTRVFNPEYQDFEWVKNLQKVKRRGYRLEHIIMLDDTPKKLRRNYGNLVRINMFEGDMQDRELKHVMLYLQELKLAENIRKIEKRGWRLRFTGDPQQA</sequence>
<dbReference type="SUPFAM" id="SSF56784">
    <property type="entry name" value="HAD-like"/>
    <property type="match status" value="1"/>
</dbReference>
<organism evidence="2 3">
    <name type="scientific">Undibacterium umbellatum</name>
    <dbReference type="NCBI Taxonomy" id="2762300"/>
    <lineage>
        <taxon>Bacteria</taxon>
        <taxon>Pseudomonadati</taxon>
        <taxon>Pseudomonadota</taxon>
        <taxon>Betaproteobacteria</taxon>
        <taxon>Burkholderiales</taxon>
        <taxon>Oxalobacteraceae</taxon>
        <taxon>Undibacterium</taxon>
    </lineage>
</organism>
<dbReference type="Pfam" id="PF03031">
    <property type="entry name" value="NIF"/>
    <property type="match status" value="1"/>
</dbReference>
<keyword evidence="2" id="KW-0378">Hydrolase</keyword>
<dbReference type="InterPro" id="IPR004274">
    <property type="entry name" value="FCP1_dom"/>
</dbReference>
<evidence type="ECO:0000313" key="3">
    <source>
        <dbReference type="Proteomes" id="UP000646911"/>
    </source>
</evidence>
<dbReference type="GO" id="GO:0016787">
    <property type="term" value="F:hydrolase activity"/>
    <property type="evidence" value="ECO:0007669"/>
    <property type="project" value="UniProtKB-KW"/>
</dbReference>
<dbReference type="Gene3D" id="3.40.50.1000">
    <property type="entry name" value="HAD superfamily/HAD-like"/>
    <property type="match status" value="1"/>
</dbReference>
<protein>
    <submittedName>
        <fullName evidence="2">HAD family hydrolase</fullName>
    </submittedName>
</protein>
<gene>
    <name evidence="2" type="ORF">H8L47_24190</name>
</gene>
<feature type="domain" description="FCP1 homology" evidence="1">
    <location>
        <begin position="1"/>
        <end position="160"/>
    </location>
</feature>
<accession>A0ABR6ZG15</accession>
<proteinExistence type="predicted"/>
<keyword evidence="3" id="KW-1185">Reference proteome</keyword>
<evidence type="ECO:0000259" key="1">
    <source>
        <dbReference type="PROSITE" id="PS50969"/>
    </source>
</evidence>
<name>A0ABR6ZG15_9BURK</name>
<dbReference type="PROSITE" id="PS50969">
    <property type="entry name" value="FCP1"/>
    <property type="match status" value="1"/>
</dbReference>